<name>A0A4S4LJW0_9AGAM</name>
<reference evidence="4 5" key="1">
    <citation type="submission" date="2019-02" db="EMBL/GenBank/DDBJ databases">
        <title>Genome sequencing of the rare red list fungi Phellinidium pouzarii.</title>
        <authorList>
            <person name="Buettner E."/>
            <person name="Kellner H."/>
        </authorList>
    </citation>
    <scope>NUCLEOTIDE SEQUENCE [LARGE SCALE GENOMIC DNA]</scope>
    <source>
        <strain evidence="4 5">DSM 108285</strain>
    </source>
</reference>
<feature type="compositionally biased region" description="Polar residues" evidence="2">
    <location>
        <begin position="466"/>
        <end position="478"/>
    </location>
</feature>
<sequence length="798" mass="87572">MNSADDVTERVAVGELLAADHNVSPRPLPPARLRRATSSTLFSTSAPINALDYRSPPPYAPGAATNPLPVLTSPETDYPKWMHLKTQEELEDLLKRADSIIKEREHELDITSHTVRSLAESNAALKSKNNALIARLPPSQPSSPLSSPISTFSPSHSRSSSRAFLWSPKLPPGHRRTHSRHVSNTPAELAALADQNAELLDKLHDLEADAERADQAAKRRLKGLENELQTIKDELEKTRTMGERLEETLQSTSKLTGLPDGLDEQLIKSWKKLRREAKVRELKAKTRPWDQSDAADEPKDFAPGSVSFSSQSDHKPFKLSLSSPTDDHLFFEIESPLPIHSNLVPNLREQALVSQLLLKVNELEETNAQLAVQHLEARLKLRHAEYETENVKRLCDFIGDEVRAGIEFEMVVDGAAADGSEVLDAMPDLLEASPRKTFRLRSIGRKASLDFDAVRRQQDSAGGLRRSSSMESLASTRAQRMHEKADLIKRSPRNAQKARKSVLGLFEEGPSTSSKSQLGSGQRHGQYSQGSLPALSVLEDHSGPDVPSDDSQSLGDLSAYGNASFDTNDSLGDADNARMPSLGSELGLEMGLGLGLGVHSPAPMHVRSRSIADLLNAVEGDEKLVSPSVEGLRPSLSVVSSSLCYAGVEAKAEPEALPLDDRITYPTLRRTQMRSPAHVKKDNETETVERPTWSLNPASDLFPGIQSPSRFRSSTLDADASSESGDFVMRQKPKNKFANLLIELWLWLQFVVVIIVFVCTMARMGPKSLFRASTAAQKAYAQFIILSPASAFAILPLL</sequence>
<organism evidence="4 5">
    <name type="scientific">Phellinidium pouzarii</name>
    <dbReference type="NCBI Taxonomy" id="167371"/>
    <lineage>
        <taxon>Eukaryota</taxon>
        <taxon>Fungi</taxon>
        <taxon>Dikarya</taxon>
        <taxon>Basidiomycota</taxon>
        <taxon>Agaricomycotina</taxon>
        <taxon>Agaricomycetes</taxon>
        <taxon>Hymenochaetales</taxon>
        <taxon>Hymenochaetaceae</taxon>
        <taxon>Phellinidium</taxon>
    </lineage>
</organism>
<feature type="compositionally biased region" description="Basic and acidic residues" evidence="2">
    <location>
        <begin position="480"/>
        <end position="489"/>
    </location>
</feature>
<gene>
    <name evidence="4" type="ORF">EW145_g15</name>
</gene>
<feature type="compositionally biased region" description="Basic residues" evidence="2">
    <location>
        <begin position="490"/>
        <end position="500"/>
    </location>
</feature>
<keyword evidence="5" id="KW-1185">Reference proteome</keyword>
<keyword evidence="3" id="KW-0812">Transmembrane</keyword>
<dbReference type="Proteomes" id="UP000308199">
    <property type="component" value="Unassembled WGS sequence"/>
</dbReference>
<feature type="coiled-coil region" evidence="1">
    <location>
        <begin position="189"/>
        <end position="248"/>
    </location>
</feature>
<keyword evidence="1" id="KW-0175">Coiled coil</keyword>
<protein>
    <submittedName>
        <fullName evidence="4">Uncharacterized protein</fullName>
    </submittedName>
</protein>
<dbReference type="AlphaFoldDB" id="A0A4S4LJW0"/>
<evidence type="ECO:0000313" key="4">
    <source>
        <dbReference type="EMBL" id="THH12366.1"/>
    </source>
</evidence>
<feature type="compositionally biased region" description="Low complexity" evidence="2">
    <location>
        <begin position="142"/>
        <end position="161"/>
    </location>
</feature>
<feature type="transmembrane region" description="Helical" evidence="3">
    <location>
        <begin position="737"/>
        <end position="758"/>
    </location>
</feature>
<feature type="region of interest" description="Disordered" evidence="2">
    <location>
        <begin position="134"/>
        <end position="180"/>
    </location>
</feature>
<feature type="region of interest" description="Disordered" evidence="2">
    <location>
        <begin position="458"/>
        <end position="561"/>
    </location>
</feature>
<keyword evidence="3" id="KW-0472">Membrane</keyword>
<feature type="coiled-coil region" evidence="1">
    <location>
        <begin position="353"/>
        <end position="380"/>
    </location>
</feature>
<feature type="region of interest" description="Disordered" evidence="2">
    <location>
        <begin position="284"/>
        <end position="314"/>
    </location>
</feature>
<dbReference type="OrthoDB" id="9451547at2759"/>
<evidence type="ECO:0000256" key="2">
    <source>
        <dbReference type="SAM" id="MobiDB-lite"/>
    </source>
</evidence>
<dbReference type="EMBL" id="SGPK01000001">
    <property type="protein sequence ID" value="THH12366.1"/>
    <property type="molecule type" value="Genomic_DNA"/>
</dbReference>
<evidence type="ECO:0000256" key="3">
    <source>
        <dbReference type="SAM" id="Phobius"/>
    </source>
</evidence>
<evidence type="ECO:0000313" key="5">
    <source>
        <dbReference type="Proteomes" id="UP000308199"/>
    </source>
</evidence>
<evidence type="ECO:0000256" key="1">
    <source>
        <dbReference type="SAM" id="Coils"/>
    </source>
</evidence>
<feature type="transmembrane region" description="Helical" evidence="3">
    <location>
        <begin position="779"/>
        <end position="797"/>
    </location>
</feature>
<keyword evidence="3" id="KW-1133">Transmembrane helix</keyword>
<proteinExistence type="predicted"/>
<comment type="caution">
    <text evidence="4">The sequence shown here is derived from an EMBL/GenBank/DDBJ whole genome shotgun (WGS) entry which is preliminary data.</text>
</comment>
<feature type="compositionally biased region" description="Polar residues" evidence="2">
    <location>
        <begin position="510"/>
        <end position="531"/>
    </location>
</feature>
<feature type="compositionally biased region" description="Basic and acidic residues" evidence="2">
    <location>
        <begin position="284"/>
        <end position="300"/>
    </location>
</feature>
<accession>A0A4S4LJW0</accession>